<dbReference type="PANTHER" id="PTHR11008:SF32">
    <property type="entry name" value="CIRCADIAN CLOCK-CONTROLLED PROTEIN DAYWAKE-RELATED"/>
    <property type="match status" value="1"/>
</dbReference>
<comment type="similarity">
    <text evidence="3">Belongs to the TO family.</text>
</comment>
<evidence type="ECO:0000313" key="6">
    <source>
        <dbReference type="Proteomes" id="UP000091820"/>
    </source>
</evidence>
<dbReference type="InterPro" id="IPR038606">
    <property type="entry name" value="To_sf"/>
</dbReference>
<protein>
    <submittedName>
        <fullName evidence="5">Uncharacterized protein</fullName>
    </submittedName>
</protein>
<dbReference type="GO" id="GO:0005615">
    <property type="term" value="C:extracellular space"/>
    <property type="evidence" value="ECO:0007669"/>
    <property type="project" value="TreeGrafter"/>
</dbReference>
<proteinExistence type="inferred from homology"/>
<reference evidence="6" key="1">
    <citation type="submission" date="2014-03" db="EMBL/GenBank/DDBJ databases">
        <authorList>
            <person name="Aksoy S."/>
            <person name="Warren W."/>
            <person name="Wilson R.K."/>
        </authorList>
    </citation>
    <scope>NUCLEOTIDE SEQUENCE [LARGE SCALE GENOMIC DNA]</scope>
    <source>
        <strain evidence="6">IAEA</strain>
    </source>
</reference>
<keyword evidence="2" id="KW-0090">Biological rhythms</keyword>
<reference evidence="5" key="2">
    <citation type="submission" date="2020-05" db="UniProtKB">
        <authorList>
            <consortium name="EnsemblMetazoa"/>
        </authorList>
    </citation>
    <scope>IDENTIFICATION</scope>
    <source>
        <strain evidence="5">IAEA</strain>
    </source>
</reference>
<accession>A0A1A9W3V1</accession>
<dbReference type="VEuPathDB" id="VectorBase:GBRI005397"/>
<evidence type="ECO:0000256" key="4">
    <source>
        <dbReference type="SAM" id="SignalP"/>
    </source>
</evidence>
<feature type="signal peptide" evidence="4">
    <location>
        <begin position="1"/>
        <end position="21"/>
    </location>
</feature>
<keyword evidence="6" id="KW-1185">Reference proteome</keyword>
<dbReference type="InterPro" id="IPR010562">
    <property type="entry name" value="Haemolymph_juvenile_hormone-bd"/>
</dbReference>
<dbReference type="Gene3D" id="3.15.10.30">
    <property type="entry name" value="Haemolymph juvenile hormone binding protein"/>
    <property type="match status" value="1"/>
</dbReference>
<keyword evidence="1 4" id="KW-0732">Signal</keyword>
<dbReference type="GO" id="GO:0007623">
    <property type="term" value="P:circadian rhythm"/>
    <property type="evidence" value="ECO:0007669"/>
    <property type="project" value="UniProtKB-ARBA"/>
</dbReference>
<dbReference type="FunFam" id="3.15.10.30:FF:000001">
    <property type="entry name" value="Takeout-like protein 1"/>
    <property type="match status" value="1"/>
</dbReference>
<feature type="chain" id="PRO_5008399928" evidence="4">
    <location>
        <begin position="22"/>
        <end position="244"/>
    </location>
</feature>
<organism evidence="5 6">
    <name type="scientific">Glossina brevipalpis</name>
    <dbReference type="NCBI Taxonomy" id="37001"/>
    <lineage>
        <taxon>Eukaryota</taxon>
        <taxon>Metazoa</taxon>
        <taxon>Ecdysozoa</taxon>
        <taxon>Arthropoda</taxon>
        <taxon>Hexapoda</taxon>
        <taxon>Insecta</taxon>
        <taxon>Pterygota</taxon>
        <taxon>Neoptera</taxon>
        <taxon>Endopterygota</taxon>
        <taxon>Diptera</taxon>
        <taxon>Brachycera</taxon>
        <taxon>Muscomorpha</taxon>
        <taxon>Hippoboscoidea</taxon>
        <taxon>Glossinidae</taxon>
        <taxon>Glossina</taxon>
    </lineage>
</organism>
<evidence type="ECO:0000256" key="2">
    <source>
        <dbReference type="ARBA" id="ARBA00023108"/>
    </source>
</evidence>
<dbReference type="Proteomes" id="UP000091820">
    <property type="component" value="Unassembled WGS sequence"/>
</dbReference>
<evidence type="ECO:0000313" key="5">
    <source>
        <dbReference type="EnsemblMetazoa" id="GBRI005397-PA"/>
    </source>
</evidence>
<dbReference type="PANTHER" id="PTHR11008">
    <property type="entry name" value="PROTEIN TAKEOUT-LIKE PROTEIN"/>
    <property type="match status" value="1"/>
</dbReference>
<dbReference type="AlphaFoldDB" id="A0A1A9W3V1"/>
<evidence type="ECO:0000256" key="1">
    <source>
        <dbReference type="ARBA" id="ARBA00022729"/>
    </source>
</evidence>
<evidence type="ECO:0000256" key="3">
    <source>
        <dbReference type="ARBA" id="ARBA00060902"/>
    </source>
</evidence>
<dbReference type="SMART" id="SM00700">
    <property type="entry name" value="JHBP"/>
    <property type="match status" value="1"/>
</dbReference>
<dbReference type="EnsemblMetazoa" id="GBRI005397-RA">
    <property type="protein sequence ID" value="GBRI005397-PA"/>
    <property type="gene ID" value="GBRI005397"/>
</dbReference>
<name>A0A1A9W3V1_9MUSC</name>
<dbReference type="Pfam" id="PF06585">
    <property type="entry name" value="JHBP"/>
    <property type="match status" value="1"/>
</dbReference>
<sequence>MLKHYLIIVIVLCGLCDIYSGSLPPDIDRCKVLDNVCIMKAMNDVIRLYPNGNPSFGLIDLTQIKLQKLIISDSARHFDLTFENAVVTGIENIKVVSVSGFDPSISKIVVNLEIQNGKLNGDYKVNGNILRLQLKGQGKAEMKSTRCMCKLMIDVKLEKRNGKNYLAIKRMKAELQPKDFHIRLDNLFDGNKELTDSINETLNKNWRDFWNELRDDFGNAFVAVVQNILDNVFKELSYDDFYIN</sequence>